<dbReference type="GO" id="GO:0003677">
    <property type="term" value="F:DNA binding"/>
    <property type="evidence" value="ECO:0007669"/>
    <property type="project" value="InterPro"/>
</dbReference>
<evidence type="ECO:0000313" key="3">
    <source>
        <dbReference type="Proteomes" id="UP000249396"/>
    </source>
</evidence>
<feature type="domain" description="HTH cro/C1-type" evidence="1">
    <location>
        <begin position="49"/>
        <end position="100"/>
    </location>
</feature>
<accession>A0A2W4RLG2</accession>
<dbReference type="EMBL" id="QJPH01000144">
    <property type="protein sequence ID" value="PZN84715.1"/>
    <property type="molecule type" value="Genomic_DNA"/>
</dbReference>
<proteinExistence type="predicted"/>
<dbReference type="InterPro" id="IPR010982">
    <property type="entry name" value="Lambda_DNA-bd_dom_sf"/>
</dbReference>
<reference evidence="2 3" key="1">
    <citation type="journal article" date="2018" name="Aquat. Microb. Ecol.">
        <title>Gammaproteobacterial methanotrophs dominate.</title>
        <authorList>
            <person name="Rissanen A.J."/>
            <person name="Saarenheimo J."/>
            <person name="Tiirola M."/>
            <person name="Peura S."/>
            <person name="Aalto S.L."/>
            <person name="Karvinen A."/>
            <person name="Nykanen H."/>
        </authorList>
    </citation>
    <scope>NUCLEOTIDE SEQUENCE [LARGE SCALE GENOMIC DNA]</scope>
    <source>
        <strain evidence="2">AMbin10</strain>
    </source>
</reference>
<dbReference type="SUPFAM" id="SSF47413">
    <property type="entry name" value="lambda repressor-like DNA-binding domains"/>
    <property type="match status" value="1"/>
</dbReference>
<dbReference type="Gene3D" id="1.10.260.40">
    <property type="entry name" value="lambda repressor-like DNA-binding domains"/>
    <property type="match status" value="1"/>
</dbReference>
<dbReference type="InterPro" id="IPR001387">
    <property type="entry name" value="Cro/C1-type_HTH"/>
</dbReference>
<organism evidence="2 3">
    <name type="scientific">Candidatus Methylumidiphilus alinenensis</name>
    <dbReference type="NCBI Taxonomy" id="2202197"/>
    <lineage>
        <taxon>Bacteria</taxon>
        <taxon>Pseudomonadati</taxon>
        <taxon>Pseudomonadota</taxon>
        <taxon>Gammaproteobacteria</taxon>
        <taxon>Methylococcales</taxon>
        <taxon>Candidatus Methylumidiphilus</taxon>
    </lineage>
</organism>
<evidence type="ECO:0000313" key="2">
    <source>
        <dbReference type="EMBL" id="PZN84715.1"/>
    </source>
</evidence>
<comment type="caution">
    <text evidence="2">The sequence shown here is derived from an EMBL/GenBank/DDBJ whole genome shotgun (WGS) entry which is preliminary data.</text>
</comment>
<evidence type="ECO:0000259" key="1">
    <source>
        <dbReference type="Pfam" id="PF01381"/>
    </source>
</evidence>
<dbReference type="Pfam" id="PF01381">
    <property type="entry name" value="HTH_3"/>
    <property type="match status" value="1"/>
</dbReference>
<sequence>MAISESAVGPASLLKEGSSWLDTKAVFDEKDKALADAAASLWSVTRQLRARQGERGMSNSLVGALATVRRQTVSDVLMGVVWPDTRTLGRLCSVLGLELTTVEKA</sequence>
<protein>
    <recommendedName>
        <fullName evidence="1">HTH cro/C1-type domain-containing protein</fullName>
    </recommendedName>
</protein>
<name>A0A2W4RLG2_9GAMM</name>
<dbReference type="Proteomes" id="UP000249396">
    <property type="component" value="Unassembled WGS sequence"/>
</dbReference>
<dbReference type="AlphaFoldDB" id="A0A2W4RLG2"/>
<gene>
    <name evidence="2" type="ORF">DM484_02435</name>
</gene>